<reference evidence="5 6" key="1">
    <citation type="submission" date="2024-11" db="EMBL/GenBank/DDBJ databases">
        <title>Chromosome-level genome assembly of Eucalyptus globulus Labill. provides insights into its genome evolution.</title>
        <authorList>
            <person name="Li X."/>
        </authorList>
    </citation>
    <scope>NUCLEOTIDE SEQUENCE [LARGE SCALE GENOMIC DNA]</scope>
    <source>
        <strain evidence="5">CL2024</strain>
        <tissue evidence="5">Fresh tender leaves</tissue>
    </source>
</reference>
<keyword evidence="6" id="KW-1185">Reference proteome</keyword>
<evidence type="ECO:0000313" key="5">
    <source>
        <dbReference type="EMBL" id="KAL3754958.1"/>
    </source>
</evidence>
<dbReference type="Proteomes" id="UP001634007">
    <property type="component" value="Unassembled WGS sequence"/>
</dbReference>
<protein>
    <recommendedName>
        <fullName evidence="4">Disease resistance N-terminal domain-containing protein</fullName>
    </recommendedName>
</protein>
<dbReference type="Gene3D" id="1.20.5.4130">
    <property type="match status" value="1"/>
</dbReference>
<dbReference type="GO" id="GO:0000166">
    <property type="term" value="F:nucleotide binding"/>
    <property type="evidence" value="ECO:0007669"/>
    <property type="project" value="UniProtKB-KW"/>
</dbReference>
<comment type="caution">
    <text evidence="5">The sequence shown here is derived from an EMBL/GenBank/DDBJ whole genome shotgun (WGS) entry which is preliminary data.</text>
</comment>
<dbReference type="EMBL" id="JBJKBG010000001">
    <property type="protein sequence ID" value="KAL3754958.1"/>
    <property type="molecule type" value="Genomic_DNA"/>
</dbReference>
<dbReference type="AlphaFoldDB" id="A0ABD3LWG9"/>
<evidence type="ECO:0000256" key="1">
    <source>
        <dbReference type="ARBA" id="ARBA00022737"/>
    </source>
</evidence>
<evidence type="ECO:0000259" key="4">
    <source>
        <dbReference type="Pfam" id="PF18052"/>
    </source>
</evidence>
<evidence type="ECO:0000256" key="2">
    <source>
        <dbReference type="ARBA" id="ARBA00022741"/>
    </source>
</evidence>
<proteinExistence type="predicted"/>
<dbReference type="InterPro" id="IPR041118">
    <property type="entry name" value="Rx_N"/>
</dbReference>
<keyword evidence="1" id="KW-0677">Repeat</keyword>
<name>A0ABD3LWG9_EUCGL</name>
<evidence type="ECO:0000313" key="6">
    <source>
        <dbReference type="Proteomes" id="UP001634007"/>
    </source>
</evidence>
<gene>
    <name evidence="5" type="ORF">ACJRO7_002097</name>
</gene>
<organism evidence="5 6">
    <name type="scientific">Eucalyptus globulus</name>
    <name type="common">Tasmanian blue gum</name>
    <dbReference type="NCBI Taxonomy" id="34317"/>
    <lineage>
        <taxon>Eukaryota</taxon>
        <taxon>Viridiplantae</taxon>
        <taxon>Streptophyta</taxon>
        <taxon>Embryophyta</taxon>
        <taxon>Tracheophyta</taxon>
        <taxon>Spermatophyta</taxon>
        <taxon>Magnoliopsida</taxon>
        <taxon>eudicotyledons</taxon>
        <taxon>Gunneridae</taxon>
        <taxon>Pentapetalae</taxon>
        <taxon>rosids</taxon>
        <taxon>malvids</taxon>
        <taxon>Myrtales</taxon>
        <taxon>Myrtaceae</taxon>
        <taxon>Myrtoideae</taxon>
        <taxon>Eucalypteae</taxon>
        <taxon>Eucalyptus</taxon>
    </lineage>
</organism>
<dbReference type="GO" id="GO:0006952">
    <property type="term" value="P:defense response"/>
    <property type="evidence" value="ECO:0007669"/>
    <property type="project" value="UniProtKB-KW"/>
</dbReference>
<dbReference type="Pfam" id="PF18052">
    <property type="entry name" value="Rx_N"/>
    <property type="match status" value="1"/>
</dbReference>
<keyword evidence="2" id="KW-0547">Nucleotide-binding</keyword>
<evidence type="ECO:0000256" key="3">
    <source>
        <dbReference type="ARBA" id="ARBA00022821"/>
    </source>
</evidence>
<sequence>MTEFVSSILGTLVKKLTSSAVEEIQLVCDVKDDREKLKNTLEMIQMVLADTKQRQTKEKAVRLWLSRLKN</sequence>
<accession>A0ABD3LWG9</accession>
<feature type="domain" description="Disease resistance N-terminal" evidence="4">
    <location>
        <begin position="9"/>
        <end position="69"/>
    </location>
</feature>
<keyword evidence="3" id="KW-0611">Plant defense</keyword>